<dbReference type="Pfam" id="PF13302">
    <property type="entry name" value="Acetyltransf_3"/>
    <property type="match status" value="1"/>
</dbReference>
<dbReference type="Proteomes" id="UP001596111">
    <property type="component" value="Unassembled WGS sequence"/>
</dbReference>
<dbReference type="GO" id="GO:0016746">
    <property type="term" value="F:acyltransferase activity"/>
    <property type="evidence" value="ECO:0007669"/>
    <property type="project" value="UniProtKB-KW"/>
</dbReference>
<sequence>MLDLQPTLAGTNLVLRPMTAEDHGALFAIASDPLLWAQHPDPSRSTLEGFDQFFHAALQSKGCLVAIDSDRKAVIGCTRYHSYVPGLRVIIGYTFLSRSYWGGATNGEMKRLMLQHAFTDVSEVLFLVAEGNARSRRAVEKLGAELAGAEDTPRFGQIHLAYRLTPQAQAQAIDRTHLTTRPGTDIGSVAA</sequence>
<comment type="caution">
    <text evidence="2">The sequence shown here is derived from an EMBL/GenBank/DDBJ whole genome shotgun (WGS) entry which is preliminary data.</text>
</comment>
<evidence type="ECO:0000313" key="3">
    <source>
        <dbReference type="Proteomes" id="UP001596111"/>
    </source>
</evidence>
<dbReference type="Gene3D" id="3.40.630.30">
    <property type="match status" value="1"/>
</dbReference>
<dbReference type="EMBL" id="JBHSNG010000006">
    <property type="protein sequence ID" value="MFC5581141.1"/>
    <property type="molecule type" value="Genomic_DNA"/>
</dbReference>
<proteinExistence type="predicted"/>
<dbReference type="InterPro" id="IPR000182">
    <property type="entry name" value="GNAT_dom"/>
</dbReference>
<protein>
    <submittedName>
        <fullName evidence="2">GNAT family N-acetyltransferase</fullName>
        <ecNumber evidence="2">2.3.-.-</ecNumber>
    </submittedName>
</protein>
<keyword evidence="3" id="KW-1185">Reference proteome</keyword>
<organism evidence="2 3">
    <name type="scientific">Rhodanobacter terrae</name>
    <dbReference type="NCBI Taxonomy" id="418647"/>
    <lineage>
        <taxon>Bacteria</taxon>
        <taxon>Pseudomonadati</taxon>
        <taxon>Pseudomonadota</taxon>
        <taxon>Gammaproteobacteria</taxon>
        <taxon>Lysobacterales</taxon>
        <taxon>Rhodanobacteraceae</taxon>
        <taxon>Rhodanobacter</taxon>
    </lineage>
</organism>
<keyword evidence="2" id="KW-0012">Acyltransferase</keyword>
<keyword evidence="2" id="KW-0808">Transferase</keyword>
<feature type="domain" description="N-acetyltransferase" evidence="1">
    <location>
        <begin position="13"/>
        <end position="167"/>
    </location>
</feature>
<dbReference type="EC" id="2.3.-.-" evidence="2"/>
<accession>A0ABW0SVS5</accession>
<dbReference type="InterPro" id="IPR016181">
    <property type="entry name" value="Acyl_CoA_acyltransferase"/>
</dbReference>
<dbReference type="PROSITE" id="PS51186">
    <property type="entry name" value="GNAT"/>
    <property type="match status" value="1"/>
</dbReference>
<dbReference type="SUPFAM" id="SSF55729">
    <property type="entry name" value="Acyl-CoA N-acyltransferases (Nat)"/>
    <property type="match status" value="1"/>
</dbReference>
<dbReference type="PANTHER" id="PTHR43610">
    <property type="entry name" value="BLL6696 PROTEIN"/>
    <property type="match status" value="1"/>
</dbReference>
<reference evidence="3" key="1">
    <citation type="journal article" date="2019" name="Int. J. Syst. Evol. Microbiol.">
        <title>The Global Catalogue of Microorganisms (GCM) 10K type strain sequencing project: providing services to taxonomists for standard genome sequencing and annotation.</title>
        <authorList>
            <consortium name="The Broad Institute Genomics Platform"/>
            <consortium name="The Broad Institute Genome Sequencing Center for Infectious Disease"/>
            <person name="Wu L."/>
            <person name="Ma J."/>
        </authorList>
    </citation>
    <scope>NUCLEOTIDE SEQUENCE [LARGE SCALE GENOMIC DNA]</scope>
    <source>
        <strain evidence="3">CGMCC 1.13587</strain>
    </source>
</reference>
<dbReference type="RefSeq" id="WP_377326282.1">
    <property type="nucleotide sequence ID" value="NZ_JBHSNG010000006.1"/>
</dbReference>
<dbReference type="PANTHER" id="PTHR43610:SF1">
    <property type="entry name" value="N-ACETYLTRANSFERASE DOMAIN-CONTAINING PROTEIN"/>
    <property type="match status" value="1"/>
</dbReference>
<gene>
    <name evidence="2" type="ORF">ACFPPB_08465</name>
</gene>
<evidence type="ECO:0000259" key="1">
    <source>
        <dbReference type="PROSITE" id="PS51186"/>
    </source>
</evidence>
<evidence type="ECO:0000313" key="2">
    <source>
        <dbReference type="EMBL" id="MFC5581141.1"/>
    </source>
</evidence>
<name>A0ABW0SVS5_9GAMM</name>